<protein>
    <recommendedName>
        <fullName evidence="5">Secreted protein</fullName>
    </recommendedName>
</protein>
<comment type="caution">
    <text evidence="3">The sequence shown here is derived from an EMBL/GenBank/DDBJ whole genome shotgun (WGS) entry which is preliminary data.</text>
</comment>
<name>A0AAN9QU35_PHACN</name>
<feature type="compositionally biased region" description="Basic and acidic residues" evidence="1">
    <location>
        <begin position="32"/>
        <end position="46"/>
    </location>
</feature>
<evidence type="ECO:0000256" key="2">
    <source>
        <dbReference type="SAM" id="SignalP"/>
    </source>
</evidence>
<gene>
    <name evidence="3" type="ORF">VNO80_22258</name>
</gene>
<evidence type="ECO:0000313" key="4">
    <source>
        <dbReference type="Proteomes" id="UP001374584"/>
    </source>
</evidence>
<reference evidence="3 4" key="1">
    <citation type="submission" date="2024-01" db="EMBL/GenBank/DDBJ databases">
        <title>The genomes of 5 underutilized Papilionoideae crops provide insights into root nodulation and disease resistanc.</title>
        <authorList>
            <person name="Jiang F."/>
        </authorList>
    </citation>
    <scope>NUCLEOTIDE SEQUENCE [LARGE SCALE GENOMIC DNA]</scope>
    <source>
        <strain evidence="3">JINMINGXINNONG_FW02</strain>
        <tissue evidence="3">Leaves</tissue>
    </source>
</reference>
<dbReference type="AlphaFoldDB" id="A0AAN9QU35"/>
<proteinExistence type="predicted"/>
<organism evidence="3 4">
    <name type="scientific">Phaseolus coccineus</name>
    <name type="common">Scarlet runner bean</name>
    <name type="synonym">Phaseolus multiflorus</name>
    <dbReference type="NCBI Taxonomy" id="3886"/>
    <lineage>
        <taxon>Eukaryota</taxon>
        <taxon>Viridiplantae</taxon>
        <taxon>Streptophyta</taxon>
        <taxon>Embryophyta</taxon>
        <taxon>Tracheophyta</taxon>
        <taxon>Spermatophyta</taxon>
        <taxon>Magnoliopsida</taxon>
        <taxon>eudicotyledons</taxon>
        <taxon>Gunneridae</taxon>
        <taxon>Pentapetalae</taxon>
        <taxon>rosids</taxon>
        <taxon>fabids</taxon>
        <taxon>Fabales</taxon>
        <taxon>Fabaceae</taxon>
        <taxon>Papilionoideae</taxon>
        <taxon>50 kb inversion clade</taxon>
        <taxon>NPAAA clade</taxon>
        <taxon>indigoferoid/millettioid clade</taxon>
        <taxon>Phaseoleae</taxon>
        <taxon>Phaseolus</taxon>
    </lineage>
</organism>
<keyword evidence="2" id="KW-0732">Signal</keyword>
<keyword evidence="4" id="KW-1185">Reference proteome</keyword>
<feature type="region of interest" description="Disordered" evidence="1">
    <location>
        <begin position="32"/>
        <end position="66"/>
    </location>
</feature>
<feature type="chain" id="PRO_5042872229" description="Secreted protein" evidence="2">
    <location>
        <begin position="28"/>
        <end position="66"/>
    </location>
</feature>
<evidence type="ECO:0000256" key="1">
    <source>
        <dbReference type="SAM" id="MobiDB-lite"/>
    </source>
</evidence>
<feature type="compositionally biased region" description="Polar residues" evidence="1">
    <location>
        <begin position="47"/>
        <end position="66"/>
    </location>
</feature>
<accession>A0AAN9QU35</accession>
<dbReference type="Proteomes" id="UP001374584">
    <property type="component" value="Unassembled WGS sequence"/>
</dbReference>
<dbReference type="EMBL" id="JAYMYR010000008">
    <property type="protein sequence ID" value="KAK7347719.1"/>
    <property type="molecule type" value="Genomic_DNA"/>
</dbReference>
<evidence type="ECO:0008006" key="5">
    <source>
        <dbReference type="Google" id="ProtNLM"/>
    </source>
</evidence>
<feature type="signal peptide" evidence="2">
    <location>
        <begin position="1"/>
        <end position="27"/>
    </location>
</feature>
<sequence length="66" mass="7546">MDLGLRAINRWKLTVLLPELFIACSVSQRHVEVSDHHNTEKQRFSDNSRVQGTRSISKNAINTTKP</sequence>
<evidence type="ECO:0000313" key="3">
    <source>
        <dbReference type="EMBL" id="KAK7347719.1"/>
    </source>
</evidence>